<proteinExistence type="predicted"/>
<evidence type="ECO:0000313" key="2">
    <source>
        <dbReference type="Proteomes" id="UP000217895"/>
    </source>
</evidence>
<protein>
    <submittedName>
        <fullName evidence="1">Uncharacterized protein</fullName>
    </submittedName>
</protein>
<keyword evidence="2" id="KW-1185">Reference proteome</keyword>
<dbReference type="Proteomes" id="UP000217895">
    <property type="component" value="Chromosome"/>
</dbReference>
<accession>A0A1Z4JQ13</accession>
<reference evidence="1 2" key="1">
    <citation type="submission" date="2017-06" db="EMBL/GenBank/DDBJ databases">
        <title>Genome sequencing of cyanobaciteial culture collection at National Institute for Environmental Studies (NIES).</title>
        <authorList>
            <person name="Hirose Y."/>
            <person name="Shimura Y."/>
            <person name="Fujisawa T."/>
            <person name="Nakamura Y."/>
            <person name="Kawachi M."/>
        </authorList>
    </citation>
    <scope>NUCLEOTIDE SEQUENCE [LARGE SCALE GENOMIC DNA]</scope>
    <source>
        <strain evidence="1 2">NIES-2135</strain>
    </source>
</reference>
<dbReference type="EMBL" id="AP018203">
    <property type="protein sequence ID" value="BAY58800.1"/>
    <property type="molecule type" value="Genomic_DNA"/>
</dbReference>
<gene>
    <name evidence="1" type="ORF">NIES2135_56740</name>
</gene>
<sequence>MTTLMIRKYVPESIDTSAIQKAIVDFKAHFPNDQKLQNTSNEEIERQVFDFMVDERLIQAPPVPTASATAYYETALISIPPCEEAMAVVIVDVIFMLLGFVGIHVSAQEAADKAVLRLLGSEVVEQSFLKLFNSLNAAKDISAKAKAIFSIASEAYKAGMVKAVVAAIQSSMTWWDWTVTGVAVVAQVAALFLTDGSAFIAEVVLNTAAVAYVVSDSVKATQACSNQSGSSGSSSSSGFGSIPPNELIPLIVERFKKYTEIGKGNEPGDPMPPLPFVPKCIGEEGFACIGISKPDGNLISDLWSRESFVLNLAQISTDEQKTVEEASPHITALFAEPISFDSGTKLCGISKSSKDRRSRRFSLPWIGIIDHVLSKYEMCITKCQVDTSNPILTPHTKEPVVGGHVCLYSDIEVYGKAQHWFLMPICRDHNLAHPWIPNFDFPYWMKSIQTMAVEISVYPEPLDLMSNVANIFQFDKELVYGNNHVCFNETYTKADYRGQAFDVIIANPMVFFLRLKSSSDETETTYLFFKGFKENKVYRLEFQPSTHSSDIFPDSSNSSENSCQWDGKYLWGNSASFTIDSAWNVEYKYEKLEGSPVPIPFVPSGKLLAANPYVGVMKSGDYPCCFFIQDIVRGKIVTWYENDLSLGGLGFRLWHRG</sequence>
<evidence type="ECO:0000313" key="1">
    <source>
        <dbReference type="EMBL" id="BAY58800.1"/>
    </source>
</evidence>
<dbReference type="AlphaFoldDB" id="A0A1Z4JQ13"/>
<name>A0A1Z4JQ13_LEPBY</name>
<organism evidence="1 2">
    <name type="scientific">Leptolyngbya boryana NIES-2135</name>
    <dbReference type="NCBI Taxonomy" id="1973484"/>
    <lineage>
        <taxon>Bacteria</taxon>
        <taxon>Bacillati</taxon>
        <taxon>Cyanobacteriota</taxon>
        <taxon>Cyanophyceae</taxon>
        <taxon>Leptolyngbyales</taxon>
        <taxon>Leptolyngbyaceae</taxon>
        <taxon>Leptolyngbya group</taxon>
        <taxon>Leptolyngbya</taxon>
    </lineage>
</organism>